<comment type="caution">
    <text evidence="13">The sequence shown here is derived from an EMBL/GenBank/DDBJ whole genome shotgun (WGS) entry which is preliminary data.</text>
</comment>
<dbReference type="RefSeq" id="WP_060715912.1">
    <property type="nucleotide sequence ID" value="NZ_CP055265.1"/>
</dbReference>
<dbReference type="InterPro" id="IPR036217">
    <property type="entry name" value="MethylDNA_cys_MeTrfase_DNAb"/>
</dbReference>
<evidence type="ECO:0000313" key="14">
    <source>
        <dbReference type="Proteomes" id="UP000436911"/>
    </source>
</evidence>
<dbReference type="SUPFAM" id="SSF53155">
    <property type="entry name" value="Methylated DNA-protein cysteine methyltransferase domain"/>
    <property type="match status" value="1"/>
</dbReference>
<dbReference type="EC" id="2.1.1.63" evidence="3"/>
<dbReference type="SMART" id="SM00342">
    <property type="entry name" value="HTH_ARAC"/>
    <property type="match status" value="1"/>
</dbReference>
<dbReference type="Gene3D" id="3.30.160.70">
    <property type="entry name" value="Methylated DNA-protein cysteine methyltransferase domain"/>
    <property type="match status" value="1"/>
</dbReference>
<dbReference type="InterPro" id="IPR018060">
    <property type="entry name" value="HTH_AraC"/>
</dbReference>
<evidence type="ECO:0000256" key="4">
    <source>
        <dbReference type="ARBA" id="ARBA00022603"/>
    </source>
</evidence>
<dbReference type="InterPro" id="IPR001497">
    <property type="entry name" value="MethylDNA_cys_MeTrfase_AS"/>
</dbReference>
<dbReference type="InterPro" id="IPR004026">
    <property type="entry name" value="Ada_DNA_repair_Zn-bd"/>
</dbReference>
<keyword evidence="11" id="KW-0479">Metal-binding</keyword>
<dbReference type="Gene3D" id="1.10.10.60">
    <property type="entry name" value="Homeodomain-like"/>
    <property type="match status" value="1"/>
</dbReference>
<keyword evidence="5" id="KW-0808">Transferase</keyword>
<keyword evidence="7" id="KW-0010">Activator</keyword>
<evidence type="ECO:0000256" key="3">
    <source>
        <dbReference type="ARBA" id="ARBA00011918"/>
    </source>
</evidence>
<dbReference type="SUPFAM" id="SSF46767">
    <property type="entry name" value="Methylated DNA-protein cysteine methyltransferase, C-terminal domain"/>
    <property type="match status" value="1"/>
</dbReference>
<evidence type="ECO:0000313" key="13">
    <source>
        <dbReference type="EMBL" id="KAA3532210.1"/>
    </source>
</evidence>
<feature type="binding site" evidence="11">
    <location>
        <position position="68"/>
    </location>
    <ligand>
        <name>Zn(2+)</name>
        <dbReference type="ChEBI" id="CHEBI:29105"/>
    </ligand>
</feature>
<dbReference type="InterPro" id="IPR036631">
    <property type="entry name" value="MGMT_N_sf"/>
</dbReference>
<dbReference type="PROSITE" id="PS00374">
    <property type="entry name" value="MGMT"/>
    <property type="match status" value="1"/>
</dbReference>
<feature type="binding site" evidence="11">
    <location>
        <position position="41"/>
    </location>
    <ligand>
        <name>Zn(2+)</name>
        <dbReference type="ChEBI" id="CHEBI:29105"/>
    </ligand>
</feature>
<dbReference type="SUPFAM" id="SSF57884">
    <property type="entry name" value="Ada DNA repair protein, N-terminal domain (N-Ada 10)"/>
    <property type="match status" value="1"/>
</dbReference>
<dbReference type="Gene3D" id="3.40.10.10">
    <property type="entry name" value="DNA Methylphosphotriester Repair Domain"/>
    <property type="match status" value="1"/>
</dbReference>
<evidence type="ECO:0000256" key="7">
    <source>
        <dbReference type="ARBA" id="ARBA00023159"/>
    </source>
</evidence>
<proteinExistence type="inferred from homology"/>
<dbReference type="PROSITE" id="PS01124">
    <property type="entry name" value="HTH_ARAC_FAMILY_2"/>
    <property type="match status" value="1"/>
</dbReference>
<feature type="active site" description="Nucleophile; methyl group acceptor from either O6-methylguanine or O4-methylthymine" evidence="10">
    <location>
        <position position="323"/>
    </location>
</feature>
<evidence type="ECO:0000256" key="8">
    <source>
        <dbReference type="ARBA" id="ARBA00023204"/>
    </source>
</evidence>
<dbReference type="NCBIfam" id="TIGR00589">
    <property type="entry name" value="ogt"/>
    <property type="match status" value="1"/>
</dbReference>
<dbReference type="InterPro" id="IPR016221">
    <property type="entry name" value="Bifunct_regulatory_prot_Ada"/>
</dbReference>
<dbReference type="Proteomes" id="UP000436911">
    <property type="component" value="Unassembled WGS sequence"/>
</dbReference>
<dbReference type="GO" id="GO:0043565">
    <property type="term" value="F:sequence-specific DNA binding"/>
    <property type="evidence" value="ECO:0007669"/>
    <property type="project" value="InterPro"/>
</dbReference>
<gene>
    <name evidence="13" type="ORF">DXT89_02355</name>
</gene>
<accession>A0A368NTS9</accession>
<comment type="catalytic activity">
    <reaction evidence="1">
        <text>a 4-O-methyl-thymidine in DNA + L-cysteinyl-[protein] = a thymidine in DNA + S-methyl-L-cysteinyl-[protein]</text>
        <dbReference type="Rhea" id="RHEA:53428"/>
        <dbReference type="Rhea" id="RHEA-COMP:10131"/>
        <dbReference type="Rhea" id="RHEA-COMP:10132"/>
        <dbReference type="Rhea" id="RHEA-COMP:13555"/>
        <dbReference type="Rhea" id="RHEA-COMP:13556"/>
        <dbReference type="ChEBI" id="CHEBI:29950"/>
        <dbReference type="ChEBI" id="CHEBI:82612"/>
        <dbReference type="ChEBI" id="CHEBI:137386"/>
        <dbReference type="ChEBI" id="CHEBI:137387"/>
        <dbReference type="EC" id="2.1.1.63"/>
    </reaction>
</comment>
<dbReference type="AlphaFoldDB" id="A0A368NTS9"/>
<dbReference type="GeneID" id="60682117"/>
<feature type="active site" description="Nucleophile; methyl group acceptor from methylphosphotriester" evidence="10">
    <location>
        <position position="37"/>
    </location>
</feature>
<dbReference type="Pfam" id="PF01035">
    <property type="entry name" value="DNA_binding_1"/>
    <property type="match status" value="1"/>
</dbReference>
<reference evidence="13 14" key="1">
    <citation type="submission" date="2018-08" db="EMBL/GenBank/DDBJ databases">
        <title>Genome sequencing of Agrobacterium vitis strain ICMP 10754.</title>
        <authorList>
            <person name="Visnovsky S.B."/>
            <person name="Pitman A.R."/>
        </authorList>
    </citation>
    <scope>NUCLEOTIDE SEQUENCE [LARGE SCALE GENOMIC DNA]</scope>
    <source>
        <strain evidence="13 14">ICMP 10754</strain>
    </source>
</reference>
<dbReference type="GO" id="GO:0003908">
    <property type="term" value="F:methylated-DNA-[protein]-cysteine S-methyltransferase activity"/>
    <property type="evidence" value="ECO:0007669"/>
    <property type="project" value="UniProtKB-EC"/>
</dbReference>
<sequence length="357" mass="39105">MLFKHPSDDTLYAALVAKDASYDGFAYVCVTSTRIFCRFTCTARKPKPENCRFTETIAACLEGGFRPCKRCRPLLAYGHADPLVKTLLDLLEADPGRRWREDDVIALGHDPSTVRRAFKRRFGVSFIEMARLRRISLGTEVLAAGEAVIEAQMEAGYASGSGFRTAITQLLGNAPARMKDLGLLKADWIDTPIGPMLAIADDHALHLLEFADRPALPTELNRLKARQGCGVAIGRTAVTEQIAAELARYFSGDFNGVGTQGFETRLAGHGTPFERDVWQALRQIPVGETCSYSKLATSIGRPSAVRAVARANGANQIAIVIPCHRVIGADGSLTGYGGGLWRKQWLLNHERRIKHNP</sequence>
<name>A0A368NTS9_AGRVI</name>
<dbReference type="Pfam" id="PF12833">
    <property type="entry name" value="HTH_18"/>
    <property type="match status" value="1"/>
</dbReference>
<keyword evidence="11" id="KW-0862">Zinc</keyword>
<feature type="binding site" evidence="11">
    <location>
        <position position="71"/>
    </location>
    <ligand>
        <name>Zn(2+)</name>
        <dbReference type="ChEBI" id="CHEBI:29105"/>
    </ligand>
</feature>
<evidence type="ECO:0000256" key="9">
    <source>
        <dbReference type="ARBA" id="ARBA00049348"/>
    </source>
</evidence>
<dbReference type="PANTHER" id="PTHR10815:SF5">
    <property type="entry name" value="METHYLATED-DNA--PROTEIN-CYSTEINE METHYLTRANSFERASE"/>
    <property type="match status" value="1"/>
</dbReference>
<evidence type="ECO:0000259" key="12">
    <source>
        <dbReference type="PROSITE" id="PS01124"/>
    </source>
</evidence>
<comment type="cofactor">
    <cofactor evidence="11">
        <name>Zn(2+)</name>
        <dbReference type="ChEBI" id="CHEBI:29105"/>
    </cofactor>
    <text evidence="11">Binds 1 zinc ion per subunit.</text>
</comment>
<comment type="similarity">
    <text evidence="2">Belongs to the MGMT family.</text>
</comment>
<dbReference type="OrthoDB" id="9802228at2"/>
<dbReference type="GO" id="GO:0032259">
    <property type="term" value="P:methylation"/>
    <property type="evidence" value="ECO:0007669"/>
    <property type="project" value="UniProtKB-KW"/>
</dbReference>
<comment type="catalytic activity">
    <reaction evidence="9">
        <text>a 6-O-methyl-2'-deoxyguanosine in DNA + L-cysteinyl-[protein] = S-methyl-L-cysteinyl-[protein] + a 2'-deoxyguanosine in DNA</text>
        <dbReference type="Rhea" id="RHEA:24000"/>
        <dbReference type="Rhea" id="RHEA-COMP:10131"/>
        <dbReference type="Rhea" id="RHEA-COMP:10132"/>
        <dbReference type="Rhea" id="RHEA-COMP:11367"/>
        <dbReference type="Rhea" id="RHEA-COMP:11368"/>
        <dbReference type="ChEBI" id="CHEBI:29950"/>
        <dbReference type="ChEBI" id="CHEBI:82612"/>
        <dbReference type="ChEBI" id="CHEBI:85445"/>
        <dbReference type="ChEBI" id="CHEBI:85448"/>
        <dbReference type="EC" id="2.1.1.63"/>
    </reaction>
</comment>
<feature type="domain" description="HTH araC/xylS-type" evidence="12">
    <location>
        <begin position="107"/>
        <end position="181"/>
    </location>
</feature>
<organism evidence="13 14">
    <name type="scientific">Agrobacterium vitis</name>
    <name type="common">Rhizobium vitis</name>
    <dbReference type="NCBI Taxonomy" id="373"/>
    <lineage>
        <taxon>Bacteria</taxon>
        <taxon>Pseudomonadati</taxon>
        <taxon>Pseudomonadota</taxon>
        <taxon>Alphaproteobacteria</taxon>
        <taxon>Hyphomicrobiales</taxon>
        <taxon>Rhizobiaceae</taxon>
        <taxon>Rhizobium/Agrobacterium group</taxon>
        <taxon>Agrobacterium</taxon>
    </lineage>
</organism>
<dbReference type="GO" id="GO:0006281">
    <property type="term" value="P:DNA repair"/>
    <property type="evidence" value="ECO:0007669"/>
    <property type="project" value="UniProtKB-KW"/>
</dbReference>
<protein>
    <recommendedName>
        <fullName evidence="3">methylated-DNA--[protein]-cysteine S-methyltransferase</fullName>
        <ecNumber evidence="3">2.1.1.63</ecNumber>
    </recommendedName>
</protein>
<dbReference type="PIRSF" id="PIRSF000409">
    <property type="entry name" value="Ada"/>
    <property type="match status" value="1"/>
</dbReference>
<dbReference type="FunFam" id="1.10.10.10:FF:000214">
    <property type="entry name" value="Methylated-DNA--protein-cysteine methyltransferase"/>
    <property type="match status" value="1"/>
</dbReference>
<dbReference type="InterPro" id="IPR036388">
    <property type="entry name" value="WH-like_DNA-bd_sf"/>
</dbReference>
<keyword evidence="6" id="KW-0227">DNA damage</keyword>
<evidence type="ECO:0000256" key="2">
    <source>
        <dbReference type="ARBA" id="ARBA00008711"/>
    </source>
</evidence>
<dbReference type="Gene3D" id="1.10.10.10">
    <property type="entry name" value="Winged helix-like DNA-binding domain superfamily/Winged helix DNA-binding domain"/>
    <property type="match status" value="1"/>
</dbReference>
<evidence type="ECO:0000256" key="1">
    <source>
        <dbReference type="ARBA" id="ARBA00001286"/>
    </source>
</evidence>
<evidence type="ECO:0000256" key="6">
    <source>
        <dbReference type="ARBA" id="ARBA00022763"/>
    </source>
</evidence>
<feature type="binding site" evidence="11">
    <location>
        <position position="37"/>
    </location>
    <ligand>
        <name>Zn(2+)</name>
        <dbReference type="ChEBI" id="CHEBI:29105"/>
    </ligand>
</feature>
<dbReference type="InterPro" id="IPR035451">
    <property type="entry name" value="Ada-like_dom_sf"/>
</dbReference>
<evidence type="ECO:0000256" key="5">
    <source>
        <dbReference type="ARBA" id="ARBA00022679"/>
    </source>
</evidence>
<dbReference type="CDD" id="cd06445">
    <property type="entry name" value="ATase"/>
    <property type="match status" value="1"/>
</dbReference>
<evidence type="ECO:0000256" key="11">
    <source>
        <dbReference type="PIRSR" id="PIRSR000409-3"/>
    </source>
</evidence>
<dbReference type="PANTHER" id="PTHR10815">
    <property type="entry name" value="METHYLATED-DNA--PROTEIN-CYSTEINE METHYLTRANSFERASE"/>
    <property type="match status" value="1"/>
</dbReference>
<dbReference type="InterPro" id="IPR014048">
    <property type="entry name" value="MethylDNA_cys_MeTrfase_DNA-bd"/>
</dbReference>
<dbReference type="EMBL" id="QUSG01000001">
    <property type="protein sequence ID" value="KAA3532210.1"/>
    <property type="molecule type" value="Genomic_DNA"/>
</dbReference>
<evidence type="ECO:0000256" key="10">
    <source>
        <dbReference type="PIRSR" id="PIRSR000409-1"/>
    </source>
</evidence>
<keyword evidence="8" id="KW-0234">DNA repair</keyword>
<dbReference type="GO" id="GO:0003700">
    <property type="term" value="F:DNA-binding transcription factor activity"/>
    <property type="evidence" value="ECO:0007669"/>
    <property type="project" value="InterPro"/>
</dbReference>
<dbReference type="Pfam" id="PF02805">
    <property type="entry name" value="Ada_Zn_binding"/>
    <property type="match status" value="1"/>
</dbReference>
<keyword evidence="4" id="KW-0489">Methyltransferase</keyword>
<dbReference type="GO" id="GO:0008270">
    <property type="term" value="F:zinc ion binding"/>
    <property type="evidence" value="ECO:0007669"/>
    <property type="project" value="InterPro"/>
</dbReference>